<evidence type="ECO:0000256" key="1">
    <source>
        <dbReference type="ARBA" id="ARBA00022737"/>
    </source>
</evidence>
<feature type="non-terminal residue" evidence="3">
    <location>
        <position position="348"/>
    </location>
</feature>
<dbReference type="SUPFAM" id="SSF48452">
    <property type="entry name" value="TPR-like"/>
    <property type="match status" value="1"/>
</dbReference>
<sequence length="348" mass="37548">MRRARLRLAAGRPDLALEVLEQRPEGTNPAEPTTGLLLLRAEVLTALERPSEARAVYEEVLARDAKSPVALAGVGRTMLDEGRHAEAADHLRRAVAKGPPYEATYLLLAEAESGAGHLDRAEEALRQGTTALPKSAPLWVRLGEVGIARQNWAGAATAFQHALALTPDAVPTLLRAGFVADRLEHPNEALALYERATESEPQNPQAWTSRGLALLATGRPADAAASFDRALALDADFAAAKSGRKLATEKTRDQQVQKYGREALLLEARVNRPVAKNDLFVTLHVPYEFLEPVLAAIGHSPAIALDRLSAEEVRELESGSYQLITAALERRPPGIEHRGLTLADVAVL</sequence>
<reference evidence="3" key="1">
    <citation type="submission" date="2013-08" db="EMBL/GenBank/DDBJ databases">
        <authorList>
            <person name="Mendez C."/>
            <person name="Richter M."/>
            <person name="Ferrer M."/>
            <person name="Sanchez J."/>
        </authorList>
    </citation>
    <scope>NUCLEOTIDE SEQUENCE</scope>
</reference>
<proteinExistence type="predicted"/>
<accession>T0YIC2</accession>
<comment type="caution">
    <text evidence="3">The sequence shown here is derived from an EMBL/GenBank/DDBJ whole genome shotgun (WGS) entry which is preliminary data.</text>
</comment>
<dbReference type="Gene3D" id="1.25.40.10">
    <property type="entry name" value="Tetratricopeptide repeat domain"/>
    <property type="match status" value="2"/>
</dbReference>
<dbReference type="InterPro" id="IPR019734">
    <property type="entry name" value="TPR_rpt"/>
</dbReference>
<dbReference type="PANTHER" id="PTHR45586">
    <property type="entry name" value="TPR REPEAT-CONTAINING PROTEIN PA4667"/>
    <property type="match status" value="1"/>
</dbReference>
<dbReference type="Pfam" id="PF14559">
    <property type="entry name" value="TPR_19"/>
    <property type="match status" value="1"/>
</dbReference>
<dbReference type="InterPro" id="IPR051012">
    <property type="entry name" value="CellSynth/LPSAsmb/PSIAsmb"/>
</dbReference>
<dbReference type="PROSITE" id="PS50005">
    <property type="entry name" value="TPR"/>
    <property type="match status" value="2"/>
</dbReference>
<dbReference type="EMBL" id="AUZZ01009954">
    <property type="protein sequence ID" value="EQD31702.1"/>
    <property type="molecule type" value="Genomic_DNA"/>
</dbReference>
<organism evidence="3">
    <name type="scientific">mine drainage metagenome</name>
    <dbReference type="NCBI Taxonomy" id="410659"/>
    <lineage>
        <taxon>unclassified sequences</taxon>
        <taxon>metagenomes</taxon>
        <taxon>ecological metagenomes</taxon>
    </lineage>
</organism>
<protein>
    <submittedName>
        <fullName evidence="3">Tetratricopeptide repeat domain-containing protein</fullName>
    </submittedName>
</protein>
<evidence type="ECO:0000256" key="2">
    <source>
        <dbReference type="ARBA" id="ARBA00022803"/>
    </source>
</evidence>
<dbReference type="SMART" id="SM00028">
    <property type="entry name" value="TPR"/>
    <property type="match status" value="6"/>
</dbReference>
<dbReference type="InterPro" id="IPR011990">
    <property type="entry name" value="TPR-like_helical_dom_sf"/>
</dbReference>
<reference evidence="3" key="2">
    <citation type="journal article" date="2014" name="ISME J.">
        <title>Microbial stratification in low pH oxic and suboxic macroscopic growths along an acid mine drainage.</title>
        <authorList>
            <person name="Mendez-Garcia C."/>
            <person name="Mesa V."/>
            <person name="Sprenger R.R."/>
            <person name="Richter M."/>
            <person name="Diez M.S."/>
            <person name="Solano J."/>
            <person name="Bargiela R."/>
            <person name="Golyshina O.V."/>
            <person name="Manteca A."/>
            <person name="Ramos J.L."/>
            <person name="Gallego J.R."/>
            <person name="Llorente I."/>
            <person name="Martins Dos Santos V.A."/>
            <person name="Jensen O.N."/>
            <person name="Pelaez A.I."/>
            <person name="Sanchez J."/>
            <person name="Ferrer M."/>
        </authorList>
    </citation>
    <scope>NUCLEOTIDE SEQUENCE</scope>
</reference>
<keyword evidence="2" id="KW-0802">TPR repeat</keyword>
<name>T0YIC2_9ZZZZ</name>
<dbReference type="AlphaFoldDB" id="T0YIC2"/>
<dbReference type="Pfam" id="PF13432">
    <property type="entry name" value="TPR_16"/>
    <property type="match status" value="1"/>
</dbReference>
<keyword evidence="1" id="KW-0677">Repeat</keyword>
<gene>
    <name evidence="3" type="ORF">B2A_13739</name>
</gene>
<evidence type="ECO:0000313" key="3">
    <source>
        <dbReference type="EMBL" id="EQD31702.1"/>
    </source>
</evidence>
<dbReference type="PANTHER" id="PTHR45586:SF1">
    <property type="entry name" value="LIPOPOLYSACCHARIDE ASSEMBLY PROTEIN B"/>
    <property type="match status" value="1"/>
</dbReference>